<keyword evidence="4" id="KW-0472">Membrane</keyword>
<proteinExistence type="predicted"/>
<feature type="coiled-coil region" evidence="2">
    <location>
        <begin position="264"/>
        <end position="366"/>
    </location>
</feature>
<dbReference type="AlphaFoldDB" id="B3DUQ6"/>
<accession>B3DUQ6</accession>
<keyword evidence="4" id="KW-0812">Transmembrane</keyword>
<evidence type="ECO:0000313" key="5">
    <source>
        <dbReference type="EMBL" id="ACD83059.1"/>
    </source>
</evidence>
<organism evidence="5 6">
    <name type="scientific">Methylacidiphilum infernorum (isolate V4)</name>
    <name type="common">Methylokorus infernorum (strain V4)</name>
    <dbReference type="NCBI Taxonomy" id="481448"/>
    <lineage>
        <taxon>Bacteria</taxon>
        <taxon>Pseudomonadati</taxon>
        <taxon>Verrucomicrobiota</taxon>
        <taxon>Methylacidiphilae</taxon>
        <taxon>Methylacidiphilales</taxon>
        <taxon>Methylacidiphilaceae</taxon>
        <taxon>Methylacidiphilum (ex Ratnadevi et al. 2023)</taxon>
    </lineage>
</organism>
<feature type="repeat" description="TPR" evidence="1">
    <location>
        <begin position="490"/>
        <end position="523"/>
    </location>
</feature>
<keyword evidence="4" id="KW-1133">Transmembrane helix</keyword>
<evidence type="ECO:0000256" key="2">
    <source>
        <dbReference type="SAM" id="Coils"/>
    </source>
</evidence>
<dbReference type="eggNOG" id="COG0457">
    <property type="taxonomic scope" value="Bacteria"/>
</dbReference>
<feature type="repeat" description="TPR" evidence="1">
    <location>
        <begin position="524"/>
        <end position="557"/>
    </location>
</feature>
<dbReference type="Gene3D" id="1.25.40.10">
    <property type="entry name" value="Tetratricopeptide repeat domain"/>
    <property type="match status" value="2"/>
</dbReference>
<dbReference type="Proteomes" id="UP000009149">
    <property type="component" value="Chromosome"/>
</dbReference>
<dbReference type="SUPFAM" id="SSF48452">
    <property type="entry name" value="TPR-like"/>
    <property type="match status" value="1"/>
</dbReference>
<dbReference type="SMART" id="SM00028">
    <property type="entry name" value="TPR"/>
    <property type="match status" value="5"/>
</dbReference>
<dbReference type="PROSITE" id="PS50005">
    <property type="entry name" value="TPR"/>
    <property type="match status" value="3"/>
</dbReference>
<dbReference type="KEGG" id="min:Minf_1004"/>
<dbReference type="Pfam" id="PF14559">
    <property type="entry name" value="TPR_19"/>
    <property type="match status" value="1"/>
</dbReference>
<feature type="compositionally biased region" description="Polar residues" evidence="3">
    <location>
        <begin position="378"/>
        <end position="389"/>
    </location>
</feature>
<protein>
    <submittedName>
        <fullName evidence="5">TPR repeats containing protein</fullName>
    </submittedName>
</protein>
<dbReference type="HOGENOM" id="CLU_448932_0_0_0"/>
<keyword evidence="2" id="KW-0175">Coiled coil</keyword>
<reference evidence="5 6" key="1">
    <citation type="journal article" date="2008" name="Biol. Direct">
        <title>Complete genome sequence of the extremely acidophilic methanotroph isolate V4, Methylacidiphilum infernorum, a representative of the bacterial phylum Verrucomicrobia.</title>
        <authorList>
            <person name="Hou S."/>
            <person name="Makarova K.S."/>
            <person name="Saw J.H."/>
            <person name="Senin P."/>
            <person name="Ly B.V."/>
            <person name="Zhou Z."/>
            <person name="Ren Y."/>
            <person name="Wang J."/>
            <person name="Galperin M.Y."/>
            <person name="Omelchenko M.V."/>
            <person name="Wolf Y.I."/>
            <person name="Yutin N."/>
            <person name="Koonin E.V."/>
            <person name="Stott M.B."/>
            <person name="Mountain B.W."/>
            <person name="Crowe M.A."/>
            <person name="Smirnova A.V."/>
            <person name="Dunfield P.F."/>
            <person name="Feng L."/>
            <person name="Wang L."/>
            <person name="Alam M."/>
        </authorList>
    </citation>
    <scope>NUCLEOTIDE SEQUENCE [LARGE SCALE GENOMIC DNA]</scope>
    <source>
        <strain evidence="6">Isolate V4</strain>
    </source>
</reference>
<dbReference type="PANTHER" id="PTHR12558">
    <property type="entry name" value="CELL DIVISION CYCLE 16,23,27"/>
    <property type="match status" value="1"/>
</dbReference>
<sequence length="608" mass="69931">MREKLSVLRRNELEAFSFSKDILLPTRVWVITKMPDHNKKLKALWLKIEFFFHLVAILWVGIFLFFPFCIDKGQCRTKSIHSGQQKRAEGVSTPQDWFLEAYVLTREGDGFFVSKNYPEAEKKYKIAYSLLGSIKSNYPDWESAIVRYRTKYVKEKLDHLMRLSAQNNGVKKKYPEEDSLENDTLAPLISPQQSVDLQELQALKNKIAELSVQLEALRKEKEALLQTLPYNQPRSKMEASKMGPAENHPFRGMTTKEISQLPEVKDQNKNKQNLTHQLEKALTEAKKTAQLLREENDRLKKELQEIQSTFQNPRERTPKAEYGQLAILARENEVLKKTVSELLDKQKRILQEKEALSQQLTKANDLLAFVGEKEQPGLDNTAQKASPLTQHREHHSFSFQHEKSSPSQLTTAVRKGSILDEMHELFDRGARLYSERRYDEAYEIYKKVLELDPSNGIGWLNLGLVAMAKERNSEASIYLKKAVEYLPRDPMPYALLGQLYFQSGAYTAATDVVEKAVKLDPQNAKLRKELGEIYKARGLEILAARELKKAIELNPYDGMAHFDLALVYISCKPPLLAQAKQHYKNALSLGIPKDERLEQKMGYSSSQR</sequence>
<dbReference type="PANTHER" id="PTHR12558:SF13">
    <property type="entry name" value="CELL DIVISION CYCLE PROTEIN 27 HOMOLOG"/>
    <property type="match status" value="1"/>
</dbReference>
<feature type="transmembrane region" description="Helical" evidence="4">
    <location>
        <begin position="50"/>
        <end position="68"/>
    </location>
</feature>
<name>B3DUQ6_METI4</name>
<evidence type="ECO:0000313" key="6">
    <source>
        <dbReference type="Proteomes" id="UP000009149"/>
    </source>
</evidence>
<keyword evidence="1" id="KW-0802">TPR repeat</keyword>
<feature type="region of interest" description="Disordered" evidence="3">
    <location>
        <begin position="376"/>
        <end position="406"/>
    </location>
</feature>
<evidence type="ECO:0000256" key="1">
    <source>
        <dbReference type="PROSITE-ProRule" id="PRU00339"/>
    </source>
</evidence>
<feature type="coiled-coil region" evidence="2">
    <location>
        <begin position="200"/>
        <end position="227"/>
    </location>
</feature>
<dbReference type="STRING" id="481448.Minf_1004"/>
<feature type="repeat" description="TPR" evidence="1">
    <location>
        <begin position="422"/>
        <end position="455"/>
    </location>
</feature>
<dbReference type="eggNOG" id="COG1196">
    <property type="taxonomic scope" value="Bacteria"/>
</dbReference>
<evidence type="ECO:0000256" key="3">
    <source>
        <dbReference type="SAM" id="MobiDB-lite"/>
    </source>
</evidence>
<dbReference type="InterPro" id="IPR019734">
    <property type="entry name" value="TPR_rpt"/>
</dbReference>
<dbReference type="EMBL" id="CP000975">
    <property type="protein sequence ID" value="ACD83059.1"/>
    <property type="molecule type" value="Genomic_DNA"/>
</dbReference>
<gene>
    <name evidence="5" type="primary">nrfG</name>
    <name evidence="5" type="ordered locus">Minf_1004</name>
</gene>
<dbReference type="PROSITE" id="PS50293">
    <property type="entry name" value="TPR_REGION"/>
    <property type="match status" value="1"/>
</dbReference>
<dbReference type="InterPro" id="IPR011990">
    <property type="entry name" value="TPR-like_helical_dom_sf"/>
</dbReference>
<evidence type="ECO:0000256" key="4">
    <source>
        <dbReference type="SAM" id="Phobius"/>
    </source>
</evidence>